<dbReference type="OrthoDB" id="6349589at2759"/>
<comment type="caution">
    <text evidence="2">The sequence shown here is derived from an EMBL/GenBank/DDBJ whole genome shotgun (WGS) entry which is preliminary data.</text>
</comment>
<gene>
    <name evidence="2" type="ORF">E2C01_094157</name>
</gene>
<evidence type="ECO:0000313" key="3">
    <source>
        <dbReference type="Proteomes" id="UP000324222"/>
    </source>
</evidence>
<proteinExistence type="predicted"/>
<keyword evidence="3" id="KW-1185">Reference proteome</keyword>
<evidence type="ECO:0000313" key="2">
    <source>
        <dbReference type="EMBL" id="MPC98776.1"/>
    </source>
</evidence>
<feature type="transmembrane region" description="Helical" evidence="1">
    <location>
        <begin position="15"/>
        <end position="35"/>
    </location>
</feature>
<dbReference type="Proteomes" id="UP000324222">
    <property type="component" value="Unassembled WGS sequence"/>
</dbReference>
<dbReference type="EMBL" id="VSRR010115516">
    <property type="protein sequence ID" value="MPC98776.1"/>
    <property type="molecule type" value="Genomic_DNA"/>
</dbReference>
<keyword evidence="1" id="KW-1133">Transmembrane helix</keyword>
<reference evidence="2 3" key="1">
    <citation type="submission" date="2019-05" db="EMBL/GenBank/DDBJ databases">
        <title>Another draft genome of Portunus trituberculatus and its Hox gene families provides insights of decapod evolution.</title>
        <authorList>
            <person name="Jeong J.-H."/>
            <person name="Song I."/>
            <person name="Kim S."/>
            <person name="Choi T."/>
            <person name="Kim D."/>
            <person name="Ryu S."/>
            <person name="Kim W."/>
        </authorList>
    </citation>
    <scope>NUCLEOTIDE SEQUENCE [LARGE SCALE GENOMIC DNA]</scope>
    <source>
        <tissue evidence="2">Muscle</tissue>
    </source>
</reference>
<accession>A0A5B7JWV3</accession>
<evidence type="ECO:0000256" key="1">
    <source>
        <dbReference type="SAM" id="Phobius"/>
    </source>
</evidence>
<organism evidence="2 3">
    <name type="scientific">Portunus trituberculatus</name>
    <name type="common">Swimming crab</name>
    <name type="synonym">Neptunus trituberculatus</name>
    <dbReference type="NCBI Taxonomy" id="210409"/>
    <lineage>
        <taxon>Eukaryota</taxon>
        <taxon>Metazoa</taxon>
        <taxon>Ecdysozoa</taxon>
        <taxon>Arthropoda</taxon>
        <taxon>Crustacea</taxon>
        <taxon>Multicrustacea</taxon>
        <taxon>Malacostraca</taxon>
        <taxon>Eumalacostraca</taxon>
        <taxon>Eucarida</taxon>
        <taxon>Decapoda</taxon>
        <taxon>Pleocyemata</taxon>
        <taxon>Brachyura</taxon>
        <taxon>Eubrachyura</taxon>
        <taxon>Portunoidea</taxon>
        <taxon>Portunidae</taxon>
        <taxon>Portuninae</taxon>
        <taxon>Portunus</taxon>
    </lineage>
</organism>
<name>A0A5B7JWV3_PORTR</name>
<keyword evidence="1" id="KW-0472">Membrane</keyword>
<sequence length="150" mass="16757">MELSSKHVVIFSFRFQLFIHSFILPCHLLLVFVFIGSSSSSSSLLCCCCSCCCFHTLPLSTDYSGRCYDAERCSLRTTGETWTVDSTCEQATCMQASNGTLLEKRIREWRQEDKVQGRNVGAEWIKDTAKESEGRKEGYEGVRLGGGVGD</sequence>
<dbReference type="AlphaFoldDB" id="A0A5B7JWV3"/>
<keyword evidence="1" id="KW-0812">Transmembrane</keyword>
<protein>
    <submittedName>
        <fullName evidence="2">Uncharacterized protein</fullName>
    </submittedName>
</protein>